<evidence type="ECO:0000256" key="7">
    <source>
        <dbReference type="SAM" id="Phobius"/>
    </source>
</evidence>
<keyword evidence="7" id="KW-0812">Transmembrane</keyword>
<protein>
    <submittedName>
        <fullName evidence="9">Serine/threonine protein kinase</fullName>
    </submittedName>
</protein>
<dbReference type="Pfam" id="PF00069">
    <property type="entry name" value="Pkinase"/>
    <property type="match status" value="1"/>
</dbReference>
<keyword evidence="10" id="KW-1185">Reference proteome</keyword>
<evidence type="ECO:0000313" key="9">
    <source>
        <dbReference type="EMBL" id="SFD56196.1"/>
    </source>
</evidence>
<dbReference type="Gene3D" id="1.10.510.10">
    <property type="entry name" value="Transferase(Phosphotransferase) domain 1"/>
    <property type="match status" value="1"/>
</dbReference>
<evidence type="ECO:0000256" key="5">
    <source>
        <dbReference type="PROSITE-ProRule" id="PRU10141"/>
    </source>
</evidence>
<sequence length="488" mass="53159">MPPLPKSRPANASLSKSEMANSAASSSTLEVSFNEDVGRVINGRYELLGVIGEGGMGVVFEAHDRRVDRRVAIKLVRRECLTDSKFIIRFRRELEVTAQLRHPSTIRVFEHGECEDGRPYMVMELLTGTSLCERLEQGRIPELQALQFAKQIAESLSEAHENGIFHRDLKPDNIFIETVGVSTVVKVLDFGIAGGVDAMRLTRAGEVFGTPQYMSPEQCNGTDLDHRTDIYSLGCILYEMIEGKPPFSAESPMATMLKHVRAKVPTPRNGSQFTAKLLQLALRKDRTKRIQSAGRFAELIGQAIGAVRAAEEGRVVHIPELSNQHTGPFAAVGTPQRVTMNGALPPQESNRNLFIAIGAGVAVLLVGIALIFGRGDERAEGDARAPAEAKAAPVGSEGLPKNRATIKANVEGASVHVDGEFQCKSPCEITVPVGDNRSHEIRLTKDGYIDVVQNWRPLTVTDSLPPFPDLKPISPVLEVKSPGKKRPG</sequence>
<proteinExistence type="predicted"/>
<dbReference type="SUPFAM" id="SSF56112">
    <property type="entry name" value="Protein kinase-like (PK-like)"/>
    <property type="match status" value="1"/>
</dbReference>
<keyword evidence="9" id="KW-0723">Serine/threonine-protein kinase</keyword>
<keyword evidence="3 9" id="KW-0418">Kinase</keyword>
<dbReference type="InterPro" id="IPR008271">
    <property type="entry name" value="Ser/Thr_kinase_AS"/>
</dbReference>
<evidence type="ECO:0000259" key="8">
    <source>
        <dbReference type="PROSITE" id="PS50011"/>
    </source>
</evidence>
<feature type="transmembrane region" description="Helical" evidence="7">
    <location>
        <begin position="353"/>
        <end position="372"/>
    </location>
</feature>
<dbReference type="RefSeq" id="WP_096334164.1">
    <property type="nucleotide sequence ID" value="NZ_FOMX01000002.1"/>
</dbReference>
<evidence type="ECO:0000313" key="10">
    <source>
        <dbReference type="Proteomes" id="UP000199400"/>
    </source>
</evidence>
<feature type="binding site" evidence="5">
    <location>
        <position position="74"/>
    </location>
    <ligand>
        <name>ATP</name>
        <dbReference type="ChEBI" id="CHEBI:30616"/>
    </ligand>
</feature>
<feature type="compositionally biased region" description="Polar residues" evidence="6">
    <location>
        <begin position="10"/>
        <end position="21"/>
    </location>
</feature>
<dbReference type="PROSITE" id="PS00108">
    <property type="entry name" value="PROTEIN_KINASE_ST"/>
    <property type="match status" value="1"/>
</dbReference>
<dbReference type="PROSITE" id="PS00107">
    <property type="entry name" value="PROTEIN_KINASE_ATP"/>
    <property type="match status" value="1"/>
</dbReference>
<name>A0A1I1TC98_9BACT</name>
<keyword evidence="4 5" id="KW-0067">ATP-binding</keyword>
<evidence type="ECO:0000256" key="1">
    <source>
        <dbReference type="ARBA" id="ARBA00022679"/>
    </source>
</evidence>
<accession>A0A1I1TC98</accession>
<dbReference type="SMART" id="SM00220">
    <property type="entry name" value="S_TKc"/>
    <property type="match status" value="1"/>
</dbReference>
<dbReference type="PANTHER" id="PTHR43289:SF6">
    <property type="entry name" value="SERINE_THREONINE-PROTEIN KINASE NEKL-3"/>
    <property type="match status" value="1"/>
</dbReference>
<dbReference type="InterPro" id="IPR000719">
    <property type="entry name" value="Prot_kinase_dom"/>
</dbReference>
<dbReference type="GO" id="GO:0005524">
    <property type="term" value="F:ATP binding"/>
    <property type="evidence" value="ECO:0007669"/>
    <property type="project" value="UniProtKB-UniRule"/>
</dbReference>
<evidence type="ECO:0000256" key="6">
    <source>
        <dbReference type="SAM" id="MobiDB-lite"/>
    </source>
</evidence>
<keyword evidence="1" id="KW-0808">Transferase</keyword>
<dbReference type="InterPro" id="IPR017441">
    <property type="entry name" value="Protein_kinase_ATP_BS"/>
</dbReference>
<feature type="region of interest" description="Disordered" evidence="6">
    <location>
        <begin position="1"/>
        <end position="21"/>
    </location>
</feature>
<dbReference type="Pfam" id="PF08308">
    <property type="entry name" value="PEGA"/>
    <property type="match status" value="1"/>
</dbReference>
<dbReference type="STRING" id="54.SAMN02745121_00622"/>
<dbReference type="EMBL" id="FOMX01000002">
    <property type="protein sequence ID" value="SFD56196.1"/>
    <property type="molecule type" value="Genomic_DNA"/>
</dbReference>
<evidence type="ECO:0000256" key="2">
    <source>
        <dbReference type="ARBA" id="ARBA00022741"/>
    </source>
</evidence>
<evidence type="ECO:0000256" key="4">
    <source>
        <dbReference type="ARBA" id="ARBA00022840"/>
    </source>
</evidence>
<dbReference type="PANTHER" id="PTHR43289">
    <property type="entry name" value="MITOGEN-ACTIVATED PROTEIN KINASE KINASE KINASE 20-RELATED"/>
    <property type="match status" value="1"/>
</dbReference>
<dbReference type="PROSITE" id="PS50011">
    <property type="entry name" value="PROTEIN_KINASE_DOM"/>
    <property type="match status" value="1"/>
</dbReference>
<dbReference type="Gene3D" id="3.30.200.20">
    <property type="entry name" value="Phosphorylase Kinase, domain 1"/>
    <property type="match status" value="1"/>
</dbReference>
<dbReference type="InterPro" id="IPR011009">
    <property type="entry name" value="Kinase-like_dom_sf"/>
</dbReference>
<keyword evidence="7" id="KW-0472">Membrane</keyword>
<reference evidence="10" key="1">
    <citation type="submission" date="2016-10" db="EMBL/GenBank/DDBJ databases">
        <authorList>
            <person name="Varghese N."/>
            <person name="Submissions S."/>
        </authorList>
    </citation>
    <scope>NUCLEOTIDE SEQUENCE [LARGE SCALE GENOMIC DNA]</scope>
    <source>
        <strain evidence="10">ATCC 25963</strain>
    </source>
</reference>
<evidence type="ECO:0000256" key="3">
    <source>
        <dbReference type="ARBA" id="ARBA00022777"/>
    </source>
</evidence>
<dbReference type="GO" id="GO:0004674">
    <property type="term" value="F:protein serine/threonine kinase activity"/>
    <property type="evidence" value="ECO:0007669"/>
    <property type="project" value="UniProtKB-KW"/>
</dbReference>
<gene>
    <name evidence="9" type="ORF">SAMN02745121_00622</name>
</gene>
<organism evidence="9 10">
    <name type="scientific">Nannocystis exedens</name>
    <dbReference type="NCBI Taxonomy" id="54"/>
    <lineage>
        <taxon>Bacteria</taxon>
        <taxon>Pseudomonadati</taxon>
        <taxon>Myxococcota</taxon>
        <taxon>Polyangia</taxon>
        <taxon>Nannocystales</taxon>
        <taxon>Nannocystaceae</taxon>
        <taxon>Nannocystis</taxon>
    </lineage>
</organism>
<keyword evidence="7" id="KW-1133">Transmembrane helix</keyword>
<dbReference type="Proteomes" id="UP000199400">
    <property type="component" value="Unassembled WGS sequence"/>
</dbReference>
<feature type="domain" description="Protein kinase" evidence="8">
    <location>
        <begin position="45"/>
        <end position="304"/>
    </location>
</feature>
<dbReference type="InterPro" id="IPR013229">
    <property type="entry name" value="PEGA"/>
</dbReference>
<dbReference type="CDD" id="cd14014">
    <property type="entry name" value="STKc_PknB_like"/>
    <property type="match status" value="1"/>
</dbReference>
<keyword evidence="2 5" id="KW-0547">Nucleotide-binding</keyword>
<dbReference type="OrthoDB" id="9779541at2"/>
<dbReference type="AlphaFoldDB" id="A0A1I1TC98"/>